<evidence type="ECO:0000313" key="2">
    <source>
        <dbReference type="EMBL" id="KAG5601199.1"/>
    </source>
</evidence>
<accession>A0A9J5YN91</accession>
<proteinExistence type="predicted"/>
<dbReference type="Proteomes" id="UP000824120">
    <property type="component" value="Chromosome 6"/>
</dbReference>
<dbReference type="AlphaFoldDB" id="A0A9J5YN91"/>
<comment type="caution">
    <text evidence="2">The sequence shown here is derived from an EMBL/GenBank/DDBJ whole genome shotgun (WGS) entry which is preliminary data.</text>
</comment>
<keyword evidence="3" id="KW-1185">Reference proteome</keyword>
<sequence>MRKFDPWPIFFRREWSRNWPFLVGFAVTGTIITKMSLGFTEEDAKNSRFAQKHKKCGAWDRRDAEPSNKGNFQVNRQNKRHAKRIMFELARAQKEKHESGAAVGLCCPDSSKMSLSGSSESSTFFGGSDMFARAFSESPSNIAAGPNCEPTGFVTPLVESRHP</sequence>
<evidence type="ECO:0000256" key="1">
    <source>
        <dbReference type="SAM" id="MobiDB-lite"/>
    </source>
</evidence>
<dbReference type="PANTHER" id="PTHR34565">
    <property type="entry name" value="TRANSMEMBRANE PROTEIN"/>
    <property type="match status" value="1"/>
</dbReference>
<dbReference type="EMBL" id="JACXVP010000006">
    <property type="protein sequence ID" value="KAG5601199.1"/>
    <property type="molecule type" value="Genomic_DNA"/>
</dbReference>
<feature type="region of interest" description="Disordered" evidence="1">
    <location>
        <begin position="58"/>
        <end position="77"/>
    </location>
</feature>
<protein>
    <submittedName>
        <fullName evidence="2">Uncharacterized protein</fullName>
    </submittedName>
</protein>
<feature type="region of interest" description="Disordered" evidence="1">
    <location>
        <begin position="141"/>
        <end position="163"/>
    </location>
</feature>
<organism evidence="2 3">
    <name type="scientific">Solanum commersonii</name>
    <name type="common">Commerson's wild potato</name>
    <name type="synonym">Commerson's nightshade</name>
    <dbReference type="NCBI Taxonomy" id="4109"/>
    <lineage>
        <taxon>Eukaryota</taxon>
        <taxon>Viridiplantae</taxon>
        <taxon>Streptophyta</taxon>
        <taxon>Embryophyta</taxon>
        <taxon>Tracheophyta</taxon>
        <taxon>Spermatophyta</taxon>
        <taxon>Magnoliopsida</taxon>
        <taxon>eudicotyledons</taxon>
        <taxon>Gunneridae</taxon>
        <taxon>Pentapetalae</taxon>
        <taxon>asterids</taxon>
        <taxon>lamiids</taxon>
        <taxon>Solanales</taxon>
        <taxon>Solanaceae</taxon>
        <taxon>Solanoideae</taxon>
        <taxon>Solaneae</taxon>
        <taxon>Solanum</taxon>
    </lineage>
</organism>
<reference evidence="2 3" key="1">
    <citation type="submission" date="2020-09" db="EMBL/GenBank/DDBJ databases">
        <title>De no assembly of potato wild relative species, Solanum commersonii.</title>
        <authorList>
            <person name="Cho K."/>
        </authorList>
    </citation>
    <scope>NUCLEOTIDE SEQUENCE [LARGE SCALE GENOMIC DNA]</scope>
    <source>
        <strain evidence="2">LZ3.2</strain>
        <tissue evidence="2">Leaf</tissue>
    </source>
</reference>
<dbReference type="OrthoDB" id="15815at2759"/>
<gene>
    <name evidence="2" type="ORF">H5410_032569</name>
</gene>
<dbReference type="PANTHER" id="PTHR34565:SF1">
    <property type="entry name" value="TRANSMEMBRANE PROTEIN"/>
    <property type="match status" value="1"/>
</dbReference>
<name>A0A9J5YN91_SOLCO</name>
<evidence type="ECO:0000313" key="3">
    <source>
        <dbReference type="Proteomes" id="UP000824120"/>
    </source>
</evidence>
<dbReference type="InterPro" id="IPR052867">
    <property type="entry name" value="ATP_Synthase_Subunit_6"/>
</dbReference>